<dbReference type="OrthoDB" id="6409159at2759"/>
<dbReference type="AlphaFoldDB" id="A0A2C5YTM5"/>
<accession>A0A2C5YTM5</accession>
<evidence type="ECO:0000256" key="7">
    <source>
        <dbReference type="ARBA" id="ARBA00023055"/>
    </source>
</evidence>
<feature type="signal peptide" evidence="8">
    <location>
        <begin position="1"/>
        <end position="17"/>
    </location>
</feature>
<evidence type="ECO:0000256" key="6">
    <source>
        <dbReference type="ARBA" id="ARBA00022729"/>
    </source>
</evidence>
<keyword evidence="7" id="KW-0445">Lipid transport</keyword>
<dbReference type="Proteomes" id="UP000226431">
    <property type="component" value="Unassembled WGS sequence"/>
</dbReference>
<dbReference type="EMBL" id="NJES01000566">
    <property type="protein sequence ID" value="PHH70973.1"/>
    <property type="molecule type" value="Genomic_DNA"/>
</dbReference>
<evidence type="ECO:0000256" key="5">
    <source>
        <dbReference type="ARBA" id="ARBA00022448"/>
    </source>
</evidence>
<keyword evidence="5" id="KW-0813">Transport</keyword>
<dbReference type="InterPro" id="IPR014756">
    <property type="entry name" value="Ig_E-set"/>
</dbReference>
<organism evidence="10 11">
    <name type="scientific">Ophiocordyceps camponoti-rufipedis</name>
    <dbReference type="NCBI Taxonomy" id="2004952"/>
    <lineage>
        <taxon>Eukaryota</taxon>
        <taxon>Fungi</taxon>
        <taxon>Dikarya</taxon>
        <taxon>Ascomycota</taxon>
        <taxon>Pezizomycotina</taxon>
        <taxon>Sordariomycetes</taxon>
        <taxon>Hypocreomycetidae</taxon>
        <taxon>Hypocreales</taxon>
        <taxon>Ophiocordycipitaceae</taxon>
        <taxon>Ophiocordyceps</taxon>
    </lineage>
</organism>
<reference evidence="10 11" key="1">
    <citation type="submission" date="2017-06" db="EMBL/GenBank/DDBJ databases">
        <title>Ant-infecting Ophiocordyceps genomes reveal a high diversity of potential behavioral manipulation genes and a possible major role for enterotoxins.</title>
        <authorList>
            <person name="De Bekker C."/>
            <person name="Evans H.C."/>
            <person name="Brachmann A."/>
            <person name="Hughes D.P."/>
        </authorList>
    </citation>
    <scope>NUCLEOTIDE SEQUENCE [LARGE SCALE GENOMIC DNA]</scope>
    <source>
        <strain evidence="10 11">Map16</strain>
    </source>
</reference>
<dbReference type="SUPFAM" id="SSF81296">
    <property type="entry name" value="E set domains"/>
    <property type="match status" value="1"/>
</dbReference>
<keyword evidence="6 8" id="KW-0732">Signal</keyword>
<dbReference type="CDD" id="cd00917">
    <property type="entry name" value="PG-PI_TP"/>
    <property type="match status" value="1"/>
</dbReference>
<dbReference type="Gene3D" id="2.70.220.10">
    <property type="entry name" value="Ganglioside GM2 activator"/>
    <property type="match status" value="2"/>
</dbReference>
<evidence type="ECO:0000313" key="10">
    <source>
        <dbReference type="EMBL" id="PHH70973.1"/>
    </source>
</evidence>
<keyword evidence="11" id="KW-1185">Reference proteome</keyword>
<sequence>MRFFSAVALLSACLASAATVGESHQVPGGSPLQFCEGPIVRDFVDIKSVELSPNPPQAGKNLTINAHGTVHKDIVEGAYVRLNVKWGLITLINTVQDLCEQTSHIDLKCPIKAGDMTIEKSVALPMAIPDGTYNVKAEVFSKDDSHITCLTASVTFHGSRLFNIEL</sequence>
<dbReference type="SMART" id="SM00737">
    <property type="entry name" value="ML"/>
    <property type="match status" value="1"/>
</dbReference>
<evidence type="ECO:0000256" key="4">
    <source>
        <dbReference type="ARBA" id="ARBA00016056"/>
    </source>
</evidence>
<dbReference type="InterPro" id="IPR033917">
    <property type="entry name" value="ML_PG-PI_TP"/>
</dbReference>
<dbReference type="GO" id="GO:0032366">
    <property type="term" value="P:intracellular sterol transport"/>
    <property type="evidence" value="ECO:0007669"/>
    <property type="project" value="InterPro"/>
</dbReference>
<evidence type="ECO:0000313" key="11">
    <source>
        <dbReference type="Proteomes" id="UP000226431"/>
    </source>
</evidence>
<name>A0A2C5YTM5_9HYPO</name>
<evidence type="ECO:0000256" key="3">
    <source>
        <dbReference type="ARBA" id="ARBA00011245"/>
    </source>
</evidence>
<dbReference type="InterPro" id="IPR003172">
    <property type="entry name" value="ML_dom"/>
</dbReference>
<feature type="domain" description="MD-2-related lipid-recognition" evidence="9">
    <location>
        <begin position="32"/>
        <end position="154"/>
    </location>
</feature>
<dbReference type="GO" id="GO:0032934">
    <property type="term" value="F:sterol binding"/>
    <property type="evidence" value="ECO:0007669"/>
    <property type="project" value="InterPro"/>
</dbReference>
<comment type="similarity">
    <text evidence="2">Belongs to the NPC2 family.</text>
</comment>
<proteinExistence type="inferred from homology"/>
<dbReference type="PANTHER" id="PTHR11306">
    <property type="entry name" value="NIEMANN PICK TYPE C2 PROTEIN NPC2-RELATED"/>
    <property type="match status" value="1"/>
</dbReference>
<feature type="chain" id="PRO_5012925701" description="Phosphatidylglycerol/phosphatidylinositol transfer protein" evidence="8">
    <location>
        <begin position="18"/>
        <end position="166"/>
    </location>
</feature>
<dbReference type="InterPro" id="IPR039670">
    <property type="entry name" value="NPC2-like"/>
</dbReference>
<evidence type="ECO:0000256" key="1">
    <source>
        <dbReference type="ARBA" id="ARBA00002053"/>
    </source>
</evidence>
<comment type="subunit">
    <text evidence="3">Monomer.</text>
</comment>
<dbReference type="InterPro" id="IPR036846">
    <property type="entry name" value="GM2-AP_sf"/>
</dbReference>
<comment type="caution">
    <text evidence="10">The sequence shown here is derived from an EMBL/GenBank/DDBJ whole genome shotgun (WGS) entry which is preliminary data.</text>
</comment>
<evidence type="ECO:0000256" key="8">
    <source>
        <dbReference type="SAM" id="SignalP"/>
    </source>
</evidence>
<evidence type="ECO:0000259" key="9">
    <source>
        <dbReference type="SMART" id="SM00737"/>
    </source>
</evidence>
<dbReference type="Pfam" id="PF02221">
    <property type="entry name" value="E1_DerP2_DerF2"/>
    <property type="match status" value="1"/>
</dbReference>
<evidence type="ECO:0000256" key="2">
    <source>
        <dbReference type="ARBA" id="ARBA00006370"/>
    </source>
</evidence>
<protein>
    <recommendedName>
        <fullName evidence="4">Phosphatidylglycerol/phosphatidylinositol transfer protein</fullName>
    </recommendedName>
</protein>
<comment type="function">
    <text evidence="1">Catalyzes the intermembrane transfer of phosphatidylglycerol and phosphatidylinositol.</text>
</comment>
<dbReference type="PANTHER" id="PTHR11306:SF0">
    <property type="entry name" value="PHOSPHATIDYLGLYCEROL_PHOSPHATIDYLINOSITOL TRANSFER PROTEIN"/>
    <property type="match status" value="1"/>
</dbReference>
<gene>
    <name evidence="10" type="ORF">CDD80_5620</name>
</gene>